<accession>A0AAD2HEK2</accession>
<evidence type="ECO:0000313" key="2">
    <source>
        <dbReference type="EMBL" id="CAK5273780.1"/>
    </source>
</evidence>
<dbReference type="EMBL" id="CAVNYO010000399">
    <property type="protein sequence ID" value="CAK5273780.1"/>
    <property type="molecule type" value="Genomic_DNA"/>
</dbReference>
<feature type="non-terminal residue" evidence="2">
    <location>
        <position position="162"/>
    </location>
</feature>
<comment type="caution">
    <text evidence="2">The sequence shown here is derived from an EMBL/GenBank/DDBJ whole genome shotgun (WGS) entry which is preliminary data.</text>
</comment>
<feature type="compositionally biased region" description="Polar residues" evidence="1">
    <location>
        <begin position="1"/>
        <end position="14"/>
    </location>
</feature>
<feature type="compositionally biased region" description="Polar residues" evidence="1">
    <location>
        <begin position="26"/>
        <end position="36"/>
    </location>
</feature>
<dbReference type="AlphaFoldDB" id="A0AAD2HEK2"/>
<protein>
    <submittedName>
        <fullName evidence="2">Uncharacterized protein</fullName>
    </submittedName>
</protein>
<evidence type="ECO:0000256" key="1">
    <source>
        <dbReference type="SAM" id="MobiDB-lite"/>
    </source>
</evidence>
<feature type="region of interest" description="Disordered" evidence="1">
    <location>
        <begin position="1"/>
        <end position="38"/>
    </location>
</feature>
<reference evidence="2" key="1">
    <citation type="submission" date="2023-11" db="EMBL/GenBank/DDBJ databases">
        <authorList>
            <person name="De Vega J J."/>
            <person name="De Vega J J."/>
        </authorList>
    </citation>
    <scope>NUCLEOTIDE SEQUENCE</scope>
</reference>
<gene>
    <name evidence="2" type="ORF">MYCIT1_LOCUS20474</name>
</gene>
<organism evidence="2 3">
    <name type="scientific">Mycena citricolor</name>
    <dbReference type="NCBI Taxonomy" id="2018698"/>
    <lineage>
        <taxon>Eukaryota</taxon>
        <taxon>Fungi</taxon>
        <taxon>Dikarya</taxon>
        <taxon>Basidiomycota</taxon>
        <taxon>Agaricomycotina</taxon>
        <taxon>Agaricomycetes</taxon>
        <taxon>Agaricomycetidae</taxon>
        <taxon>Agaricales</taxon>
        <taxon>Marasmiineae</taxon>
        <taxon>Mycenaceae</taxon>
        <taxon>Mycena</taxon>
    </lineage>
</organism>
<name>A0AAD2HEK2_9AGAR</name>
<proteinExistence type="predicted"/>
<evidence type="ECO:0000313" key="3">
    <source>
        <dbReference type="Proteomes" id="UP001295794"/>
    </source>
</evidence>
<dbReference type="Proteomes" id="UP001295794">
    <property type="component" value="Unassembled WGS sequence"/>
</dbReference>
<sequence length="162" mass="17714">MPLRNTRTSGSSTPAGRATPGRVGYTRSSGSLTRSRATAYPPEALRQRALAHRRCRIIVSGFTLPQSRQNHPSAPFATLCPKPYSIRLWGAMSSRGGSREGHGSGSGHSAQLYVHQGRFTSECPFERPRFRSPPGCQRSLNSSQAPLTRCSCRPVWSFVAEI</sequence>
<keyword evidence="3" id="KW-1185">Reference proteome</keyword>